<proteinExistence type="inferred from homology"/>
<dbReference type="GO" id="GO:0022841">
    <property type="term" value="F:potassium ion leak channel activity"/>
    <property type="evidence" value="ECO:0007669"/>
    <property type="project" value="TreeGrafter"/>
</dbReference>
<accession>A0A4U5MQL8</accession>
<keyword evidence="13" id="KW-1185">Reference proteome</keyword>
<dbReference type="InterPro" id="IPR013099">
    <property type="entry name" value="K_chnl_dom"/>
</dbReference>
<feature type="transmembrane region" description="Helical" evidence="10">
    <location>
        <begin position="26"/>
        <end position="47"/>
    </location>
</feature>
<evidence type="ECO:0000256" key="4">
    <source>
        <dbReference type="ARBA" id="ARBA00022989"/>
    </source>
</evidence>
<reference evidence="12 13" key="2">
    <citation type="journal article" date="2019" name="G3 (Bethesda)">
        <title>Hybrid Assembly of the Genome of the Entomopathogenic Nematode Steinernema carpocapsae Identifies the X-Chromosome.</title>
        <authorList>
            <person name="Serra L."/>
            <person name="Macchietto M."/>
            <person name="Macias-Munoz A."/>
            <person name="McGill C.J."/>
            <person name="Rodriguez I.M."/>
            <person name="Rodriguez B."/>
            <person name="Murad R."/>
            <person name="Mortazavi A."/>
        </authorList>
    </citation>
    <scope>NUCLEOTIDE SEQUENCE [LARGE SCALE GENOMIC DNA]</scope>
    <source>
        <strain evidence="12 13">ALL</strain>
    </source>
</reference>
<comment type="caution">
    <text evidence="12">The sequence shown here is derived from an EMBL/GenBank/DDBJ whole genome shotgun (WGS) entry which is preliminary data.</text>
</comment>
<evidence type="ECO:0000256" key="6">
    <source>
        <dbReference type="ARBA" id="ARBA00023136"/>
    </source>
</evidence>
<dbReference type="GO" id="GO:0030322">
    <property type="term" value="P:stabilization of membrane potential"/>
    <property type="evidence" value="ECO:0007669"/>
    <property type="project" value="TreeGrafter"/>
</dbReference>
<keyword evidence="7 8" id="KW-0407">Ion channel</keyword>
<dbReference type="PRINTS" id="PR01333">
    <property type="entry name" value="2POREKCHANEL"/>
</dbReference>
<evidence type="ECO:0000313" key="13">
    <source>
        <dbReference type="Proteomes" id="UP000298663"/>
    </source>
</evidence>
<evidence type="ECO:0000256" key="9">
    <source>
        <dbReference type="SAM" id="MobiDB-lite"/>
    </source>
</evidence>
<dbReference type="Pfam" id="PF07885">
    <property type="entry name" value="Ion_trans_2"/>
    <property type="match status" value="1"/>
</dbReference>
<feature type="transmembrane region" description="Helical" evidence="10">
    <location>
        <begin position="134"/>
        <end position="154"/>
    </location>
</feature>
<dbReference type="GO" id="GO:0005886">
    <property type="term" value="C:plasma membrane"/>
    <property type="evidence" value="ECO:0007669"/>
    <property type="project" value="TreeGrafter"/>
</dbReference>
<evidence type="ECO:0000313" key="12">
    <source>
        <dbReference type="EMBL" id="TKR71937.1"/>
    </source>
</evidence>
<evidence type="ECO:0000256" key="8">
    <source>
        <dbReference type="RuleBase" id="RU003857"/>
    </source>
</evidence>
<keyword evidence="3 8" id="KW-0812">Transmembrane</keyword>
<evidence type="ECO:0000256" key="1">
    <source>
        <dbReference type="ARBA" id="ARBA00004141"/>
    </source>
</evidence>
<name>A0A4U5MQL8_STECR</name>
<feature type="domain" description="Potassium channel" evidence="11">
    <location>
        <begin position="93"/>
        <end position="159"/>
    </location>
</feature>
<evidence type="ECO:0000256" key="10">
    <source>
        <dbReference type="SAM" id="Phobius"/>
    </source>
</evidence>
<protein>
    <recommendedName>
        <fullName evidence="11">Potassium channel domain-containing protein</fullName>
    </recommendedName>
</protein>
<keyword evidence="4 10" id="KW-1133">Transmembrane helix</keyword>
<keyword evidence="6 10" id="KW-0472">Membrane</keyword>
<organism evidence="12 13">
    <name type="scientific">Steinernema carpocapsae</name>
    <name type="common">Entomopathogenic nematode</name>
    <dbReference type="NCBI Taxonomy" id="34508"/>
    <lineage>
        <taxon>Eukaryota</taxon>
        <taxon>Metazoa</taxon>
        <taxon>Ecdysozoa</taxon>
        <taxon>Nematoda</taxon>
        <taxon>Chromadorea</taxon>
        <taxon>Rhabditida</taxon>
        <taxon>Tylenchina</taxon>
        <taxon>Panagrolaimomorpha</taxon>
        <taxon>Strongyloidoidea</taxon>
        <taxon>Steinernematidae</taxon>
        <taxon>Steinernema</taxon>
    </lineage>
</organism>
<dbReference type="GO" id="GO:0015271">
    <property type="term" value="F:outward rectifier potassium channel activity"/>
    <property type="evidence" value="ECO:0007669"/>
    <property type="project" value="TreeGrafter"/>
</dbReference>
<dbReference type="EMBL" id="AZBU02000006">
    <property type="protein sequence ID" value="TKR71937.1"/>
    <property type="molecule type" value="Genomic_DNA"/>
</dbReference>
<comment type="similarity">
    <text evidence="8">Belongs to the two pore domain potassium channel (TC 1.A.1.8) family.</text>
</comment>
<evidence type="ECO:0000259" key="11">
    <source>
        <dbReference type="Pfam" id="PF07885"/>
    </source>
</evidence>
<feature type="transmembrane region" description="Helical" evidence="10">
    <location>
        <begin position="104"/>
        <end position="122"/>
    </location>
</feature>
<reference evidence="12 13" key="1">
    <citation type="journal article" date="2015" name="Genome Biol.">
        <title>Comparative genomics of Steinernema reveals deeply conserved gene regulatory networks.</title>
        <authorList>
            <person name="Dillman A.R."/>
            <person name="Macchietto M."/>
            <person name="Porter C.F."/>
            <person name="Rogers A."/>
            <person name="Williams B."/>
            <person name="Antoshechkin I."/>
            <person name="Lee M.M."/>
            <person name="Goodwin Z."/>
            <person name="Lu X."/>
            <person name="Lewis E.E."/>
            <person name="Goodrich-Blair H."/>
            <person name="Stock S.P."/>
            <person name="Adams B.J."/>
            <person name="Sternberg P.W."/>
            <person name="Mortazavi A."/>
        </authorList>
    </citation>
    <scope>NUCLEOTIDE SEQUENCE [LARGE SCALE GENOMIC DNA]</scope>
    <source>
        <strain evidence="12 13">ALL</strain>
    </source>
</reference>
<evidence type="ECO:0000256" key="5">
    <source>
        <dbReference type="ARBA" id="ARBA00023065"/>
    </source>
</evidence>
<keyword evidence="2 8" id="KW-0813">Transport</keyword>
<dbReference type="PANTHER" id="PTHR11003:SF93">
    <property type="entry name" value="POTASSIUM CHANNEL DOMAIN-CONTAINING PROTEIN"/>
    <property type="match status" value="1"/>
</dbReference>
<evidence type="ECO:0000256" key="3">
    <source>
        <dbReference type="ARBA" id="ARBA00022692"/>
    </source>
</evidence>
<dbReference type="OrthoDB" id="297496at2759"/>
<comment type="subcellular location">
    <subcellularLocation>
        <location evidence="1">Membrane</location>
        <topology evidence="1">Multi-pass membrane protein</topology>
    </subcellularLocation>
</comment>
<dbReference type="PANTHER" id="PTHR11003">
    <property type="entry name" value="POTASSIUM CHANNEL, SUBFAMILY K"/>
    <property type="match status" value="1"/>
</dbReference>
<dbReference type="AlphaFoldDB" id="A0A4U5MQL8"/>
<dbReference type="Proteomes" id="UP000298663">
    <property type="component" value="Unassembled WGS sequence"/>
</dbReference>
<dbReference type="Gene3D" id="1.10.287.70">
    <property type="match status" value="1"/>
</dbReference>
<dbReference type="SUPFAM" id="SSF81324">
    <property type="entry name" value="Voltage-gated potassium channels"/>
    <property type="match status" value="2"/>
</dbReference>
<evidence type="ECO:0000256" key="2">
    <source>
        <dbReference type="ARBA" id="ARBA00022448"/>
    </source>
</evidence>
<keyword evidence="5 8" id="KW-0406">Ion transport</keyword>
<dbReference type="InterPro" id="IPR003280">
    <property type="entry name" value="2pore_dom_K_chnl"/>
</dbReference>
<gene>
    <name evidence="12" type="ORF">L596_019465</name>
</gene>
<feature type="transmembrane region" description="Helical" evidence="10">
    <location>
        <begin position="194"/>
        <end position="216"/>
    </location>
</feature>
<feature type="region of interest" description="Disordered" evidence="9">
    <location>
        <begin position="294"/>
        <end position="314"/>
    </location>
</feature>
<evidence type="ECO:0000256" key="7">
    <source>
        <dbReference type="ARBA" id="ARBA00023303"/>
    </source>
</evidence>
<sequence>MTDYSDDEDEKSFCSKFWVSNKTRQFLIQLSLLLLVFVYAFLGGIAFHNLEAEAFEETRRTNAINKQSCVYQILQKQAQHHSVNETANFILNCWETKKDVRSEWGVMTATLYGFGIITTLGYNRVAPITTRGRIFCMLYGIFGIPFTMIIIANMGQYLRKFAYGCRKRFDFCRQRRRRKSGYYQPAAEMEDPSIRYVTIALFLTFCTYIALGAWLFPFLNGQMDFINGLYYNFLCLTAMDYGNLAPEHGKQMKVRDLLHAVGKKCGVDGRTIDLLDLDSVVSITIAVQEGKEVPEDDFLPPEPQHKPSTAIAEKRPSNLSCQVRTAIEIQSLNTANDPKNNNNPLFPEHQCKQSLSSTLQEKRLSDFGFNDDDLESNFCDDKLEISQAACEQLGDALSLEPQLEELIPCQPVHKVEFIADNKAPFEIEIPDGPSSPASQKQERPSSFEYHVGTVALVESLHSPSELIAIEPAPLAHNLPHVIAESEATHLLDGWKQPIPEAVALAVVMESTDDLPVTLAVTPLVMQDQESCDSEDFKPQVRRRSVSLNGKLLSELNFNTNFSTSNIRKEEKGVWKRPSEAL</sequence>